<reference evidence="2 3" key="1">
    <citation type="journal article" date="2021" name="Elife">
        <title>Chloroplast acquisition without the gene transfer in kleptoplastic sea slugs, Plakobranchus ocellatus.</title>
        <authorList>
            <person name="Maeda T."/>
            <person name="Takahashi S."/>
            <person name="Yoshida T."/>
            <person name="Shimamura S."/>
            <person name="Takaki Y."/>
            <person name="Nagai Y."/>
            <person name="Toyoda A."/>
            <person name="Suzuki Y."/>
            <person name="Arimoto A."/>
            <person name="Ishii H."/>
            <person name="Satoh N."/>
            <person name="Nishiyama T."/>
            <person name="Hasebe M."/>
            <person name="Maruyama T."/>
            <person name="Minagawa J."/>
            <person name="Obokata J."/>
            <person name="Shigenobu S."/>
        </authorList>
    </citation>
    <scope>NUCLEOTIDE SEQUENCE [LARGE SCALE GENOMIC DNA]</scope>
</reference>
<organism evidence="2 3">
    <name type="scientific">Plakobranchus ocellatus</name>
    <dbReference type="NCBI Taxonomy" id="259542"/>
    <lineage>
        <taxon>Eukaryota</taxon>
        <taxon>Metazoa</taxon>
        <taxon>Spiralia</taxon>
        <taxon>Lophotrochozoa</taxon>
        <taxon>Mollusca</taxon>
        <taxon>Gastropoda</taxon>
        <taxon>Heterobranchia</taxon>
        <taxon>Euthyneura</taxon>
        <taxon>Panpulmonata</taxon>
        <taxon>Sacoglossa</taxon>
        <taxon>Placobranchoidea</taxon>
        <taxon>Plakobranchidae</taxon>
        <taxon>Plakobranchus</taxon>
    </lineage>
</organism>
<comment type="caution">
    <text evidence="2">The sequence shown here is derived from an EMBL/GenBank/DDBJ whole genome shotgun (WGS) entry which is preliminary data.</text>
</comment>
<feature type="region of interest" description="Disordered" evidence="1">
    <location>
        <begin position="46"/>
        <end position="77"/>
    </location>
</feature>
<protein>
    <submittedName>
        <fullName evidence="2">Uncharacterized protein</fullName>
    </submittedName>
</protein>
<sequence>MFITNCSVANLSMVDRSVEDLWSSKSIDSFSSPADDHATRSRARYNLSLKPPGSSGPQGNQGSVDWSLTRLADNSGS</sequence>
<evidence type="ECO:0000313" key="2">
    <source>
        <dbReference type="EMBL" id="GFN97969.1"/>
    </source>
</evidence>
<dbReference type="EMBL" id="BLXT01002828">
    <property type="protein sequence ID" value="GFN97969.1"/>
    <property type="molecule type" value="Genomic_DNA"/>
</dbReference>
<accession>A0AAV3ZQG9</accession>
<keyword evidence="3" id="KW-1185">Reference proteome</keyword>
<name>A0AAV3ZQG9_9GAST</name>
<proteinExistence type="predicted"/>
<dbReference type="AlphaFoldDB" id="A0AAV3ZQG9"/>
<feature type="compositionally biased region" description="Low complexity" evidence="1">
    <location>
        <begin position="51"/>
        <end position="63"/>
    </location>
</feature>
<gene>
    <name evidence="2" type="ORF">PoB_002447500</name>
</gene>
<evidence type="ECO:0000256" key="1">
    <source>
        <dbReference type="SAM" id="MobiDB-lite"/>
    </source>
</evidence>
<evidence type="ECO:0000313" key="3">
    <source>
        <dbReference type="Proteomes" id="UP000735302"/>
    </source>
</evidence>
<dbReference type="Proteomes" id="UP000735302">
    <property type="component" value="Unassembled WGS sequence"/>
</dbReference>